<reference evidence="1" key="1">
    <citation type="submission" date="2018-05" db="EMBL/GenBank/DDBJ databases">
        <authorList>
            <person name="Lanie J.A."/>
            <person name="Ng W.-L."/>
            <person name="Kazmierczak K.M."/>
            <person name="Andrzejewski T.M."/>
            <person name="Davidsen T.M."/>
            <person name="Wayne K.J."/>
            <person name="Tettelin H."/>
            <person name="Glass J.I."/>
            <person name="Rusch D."/>
            <person name="Podicherti R."/>
            <person name="Tsui H.-C.T."/>
            <person name="Winkler M.E."/>
        </authorList>
    </citation>
    <scope>NUCLEOTIDE SEQUENCE</scope>
</reference>
<dbReference type="AlphaFoldDB" id="A0A382SD45"/>
<dbReference type="EMBL" id="UINC01128199">
    <property type="protein sequence ID" value="SVD07789.1"/>
    <property type="molecule type" value="Genomic_DNA"/>
</dbReference>
<protein>
    <submittedName>
        <fullName evidence="1">Uncharacterized protein</fullName>
    </submittedName>
</protein>
<sequence length="235" mass="25471">MHHNVKPGSVLVLTMVTMALLLSACGLQKTSTQPVVTSPDSTAGSLKEIIPTPVALISIPDNANSTEFTINPDLCRDDQGPDCTELRLGDDYFTTFVPEKGYLYSCNDKNPTAPGSREDKITWINFAENTWNLLQKLWLPETNSGFDPGSYREGLSDQTREITINNLPVDKKIGAWPMTDYPTLTEIDGNPGIPASQNSSFSYSANPQKNPTPTCVSLGAIGVTKNGVVIYNAAD</sequence>
<gene>
    <name evidence="1" type="ORF">METZ01_LOCUS360643</name>
</gene>
<feature type="non-terminal residue" evidence="1">
    <location>
        <position position="235"/>
    </location>
</feature>
<proteinExistence type="predicted"/>
<accession>A0A382SD45</accession>
<dbReference type="PROSITE" id="PS51257">
    <property type="entry name" value="PROKAR_LIPOPROTEIN"/>
    <property type="match status" value="1"/>
</dbReference>
<name>A0A382SD45_9ZZZZ</name>
<evidence type="ECO:0000313" key="1">
    <source>
        <dbReference type="EMBL" id="SVD07789.1"/>
    </source>
</evidence>
<organism evidence="1">
    <name type="scientific">marine metagenome</name>
    <dbReference type="NCBI Taxonomy" id="408172"/>
    <lineage>
        <taxon>unclassified sequences</taxon>
        <taxon>metagenomes</taxon>
        <taxon>ecological metagenomes</taxon>
    </lineage>
</organism>